<evidence type="ECO:0000256" key="1">
    <source>
        <dbReference type="ARBA" id="ARBA00022598"/>
    </source>
</evidence>
<proteinExistence type="predicted"/>
<sequence>MLNVLEICIIGSTKDFSVPNSVYTAVAPLYDPAIFTCGLPVLGICYGRKNMQLLNKELGILRLDLIESTSHMASSRADAIKTYHNDSEMVRQLRLHDRVVERLKAVNMDTAC</sequence>
<dbReference type="Gene3D" id="3.40.50.620">
    <property type="entry name" value="HUPs"/>
    <property type="match status" value="1"/>
</dbReference>
<dbReference type="InterPro" id="IPR029062">
    <property type="entry name" value="Class_I_gatase-like"/>
</dbReference>
<evidence type="ECO:0000256" key="5">
    <source>
        <dbReference type="ARBA" id="ARBA00022840"/>
    </source>
</evidence>
<name>A0ABR0AKZ5_9CRUS</name>
<dbReference type="PANTHER" id="PTHR11922">
    <property type="entry name" value="GMP SYNTHASE-RELATED"/>
    <property type="match status" value="1"/>
</dbReference>
<comment type="caution">
    <text evidence="6">The sequence shown here is derived from an EMBL/GenBank/DDBJ whole genome shotgun (WGS) entry which is preliminary data.</text>
</comment>
<reference evidence="6 7" key="1">
    <citation type="journal article" date="2023" name="Nucleic Acids Res.">
        <title>The hologenome of Daphnia magna reveals possible DNA methylation and microbiome-mediated evolution of the host genome.</title>
        <authorList>
            <person name="Chaturvedi A."/>
            <person name="Li X."/>
            <person name="Dhandapani V."/>
            <person name="Marshall H."/>
            <person name="Kissane S."/>
            <person name="Cuenca-Cambronero M."/>
            <person name="Asole G."/>
            <person name="Calvet F."/>
            <person name="Ruiz-Romero M."/>
            <person name="Marangio P."/>
            <person name="Guigo R."/>
            <person name="Rago D."/>
            <person name="Mirbahai L."/>
            <person name="Eastwood N."/>
            <person name="Colbourne J.K."/>
            <person name="Zhou J."/>
            <person name="Mallon E."/>
            <person name="Orsini L."/>
        </authorList>
    </citation>
    <scope>NUCLEOTIDE SEQUENCE [LARGE SCALE GENOMIC DNA]</scope>
    <source>
        <strain evidence="6">LRV0_1</strain>
    </source>
</reference>
<dbReference type="EMBL" id="JAOYFB010000038">
    <property type="protein sequence ID" value="KAK4025749.1"/>
    <property type="molecule type" value="Genomic_DNA"/>
</dbReference>
<evidence type="ECO:0000256" key="4">
    <source>
        <dbReference type="ARBA" id="ARBA00022755"/>
    </source>
</evidence>
<evidence type="ECO:0008006" key="8">
    <source>
        <dbReference type="Google" id="ProtNLM"/>
    </source>
</evidence>
<keyword evidence="1" id="KW-0436">Ligase</keyword>
<evidence type="ECO:0000313" key="7">
    <source>
        <dbReference type="Proteomes" id="UP001234178"/>
    </source>
</evidence>
<dbReference type="Proteomes" id="UP001234178">
    <property type="component" value="Unassembled WGS sequence"/>
</dbReference>
<organism evidence="6 7">
    <name type="scientific">Daphnia magna</name>
    <dbReference type="NCBI Taxonomy" id="35525"/>
    <lineage>
        <taxon>Eukaryota</taxon>
        <taxon>Metazoa</taxon>
        <taxon>Ecdysozoa</taxon>
        <taxon>Arthropoda</taxon>
        <taxon>Crustacea</taxon>
        <taxon>Branchiopoda</taxon>
        <taxon>Diplostraca</taxon>
        <taxon>Cladocera</taxon>
        <taxon>Anomopoda</taxon>
        <taxon>Daphniidae</taxon>
        <taxon>Daphnia</taxon>
    </lineage>
</organism>
<keyword evidence="2" id="KW-0547">Nucleotide-binding</keyword>
<dbReference type="SUPFAM" id="SSF52317">
    <property type="entry name" value="Class I glutamine amidotransferase-like"/>
    <property type="match status" value="1"/>
</dbReference>
<keyword evidence="3" id="KW-0332">GMP biosynthesis</keyword>
<evidence type="ECO:0000313" key="6">
    <source>
        <dbReference type="EMBL" id="KAK4025749.1"/>
    </source>
</evidence>
<keyword evidence="5" id="KW-0067">ATP-binding</keyword>
<dbReference type="InterPro" id="IPR014729">
    <property type="entry name" value="Rossmann-like_a/b/a_fold"/>
</dbReference>
<keyword evidence="7" id="KW-1185">Reference proteome</keyword>
<gene>
    <name evidence="6" type="ORF">OUZ56_014797</name>
</gene>
<evidence type="ECO:0000256" key="2">
    <source>
        <dbReference type="ARBA" id="ARBA00022741"/>
    </source>
</evidence>
<keyword evidence="4" id="KW-0658">Purine biosynthesis</keyword>
<accession>A0ABR0AKZ5</accession>
<protein>
    <recommendedName>
        <fullName evidence="8">GMP synthase</fullName>
    </recommendedName>
</protein>
<dbReference type="PANTHER" id="PTHR11922:SF2">
    <property type="entry name" value="GMP SYNTHASE [GLUTAMINE-HYDROLYZING]"/>
    <property type="match status" value="1"/>
</dbReference>
<evidence type="ECO:0000256" key="3">
    <source>
        <dbReference type="ARBA" id="ARBA00022749"/>
    </source>
</evidence>